<dbReference type="EMBL" id="BAABBM010000001">
    <property type="protein sequence ID" value="GAA3896978.1"/>
    <property type="molecule type" value="Genomic_DNA"/>
</dbReference>
<proteinExistence type="predicted"/>
<sequence length="57" mass="6661">MRRLTDGRYRTAATEHRPARAYVIDSGKAYFVTEEAYRAKDLQPPFETLPTEDQYHA</sequence>
<evidence type="ECO:0000313" key="1">
    <source>
        <dbReference type="EMBL" id="GAA3896978.1"/>
    </source>
</evidence>
<gene>
    <name evidence="1" type="ORF">GCM10022276_14960</name>
</gene>
<organism evidence="1 2">
    <name type="scientific">Sphingomonas limnosediminicola</name>
    <dbReference type="NCBI Taxonomy" id="940133"/>
    <lineage>
        <taxon>Bacteria</taxon>
        <taxon>Pseudomonadati</taxon>
        <taxon>Pseudomonadota</taxon>
        <taxon>Alphaproteobacteria</taxon>
        <taxon>Sphingomonadales</taxon>
        <taxon>Sphingomonadaceae</taxon>
        <taxon>Sphingomonas</taxon>
    </lineage>
</organism>
<dbReference type="Proteomes" id="UP001500827">
    <property type="component" value="Unassembled WGS sequence"/>
</dbReference>
<protein>
    <submittedName>
        <fullName evidence="1">Uncharacterized protein</fullName>
    </submittedName>
</protein>
<evidence type="ECO:0000313" key="2">
    <source>
        <dbReference type="Proteomes" id="UP001500827"/>
    </source>
</evidence>
<name>A0ABP7L8N8_9SPHN</name>
<comment type="caution">
    <text evidence="1">The sequence shown here is derived from an EMBL/GenBank/DDBJ whole genome shotgun (WGS) entry which is preliminary data.</text>
</comment>
<dbReference type="RefSeq" id="WP_344699056.1">
    <property type="nucleotide sequence ID" value="NZ_BAABBM010000001.1"/>
</dbReference>
<accession>A0ABP7L8N8</accession>
<keyword evidence="2" id="KW-1185">Reference proteome</keyword>
<reference evidence="2" key="1">
    <citation type="journal article" date="2019" name="Int. J. Syst. Evol. Microbiol.">
        <title>The Global Catalogue of Microorganisms (GCM) 10K type strain sequencing project: providing services to taxonomists for standard genome sequencing and annotation.</title>
        <authorList>
            <consortium name="The Broad Institute Genomics Platform"/>
            <consortium name="The Broad Institute Genome Sequencing Center for Infectious Disease"/>
            <person name="Wu L."/>
            <person name="Ma J."/>
        </authorList>
    </citation>
    <scope>NUCLEOTIDE SEQUENCE [LARGE SCALE GENOMIC DNA]</scope>
    <source>
        <strain evidence="2">JCM 17543</strain>
    </source>
</reference>